<dbReference type="InterPro" id="IPR002575">
    <property type="entry name" value="Aminoglycoside_PTrfase"/>
</dbReference>
<gene>
    <name evidence="3" type="ORF">SAMN05216466_114119</name>
</gene>
<protein>
    <submittedName>
        <fullName evidence="3">Phosphotransferase enzyme family protein</fullName>
    </submittedName>
</protein>
<dbReference type="InterPro" id="IPR011009">
    <property type="entry name" value="Kinase-like_dom_sf"/>
</dbReference>
<dbReference type="EMBL" id="FNCJ01000014">
    <property type="protein sequence ID" value="SDH89046.1"/>
    <property type="molecule type" value="Genomic_DNA"/>
</dbReference>
<feature type="region of interest" description="Disordered" evidence="1">
    <location>
        <begin position="1"/>
        <end position="24"/>
    </location>
</feature>
<dbReference type="Pfam" id="PF01636">
    <property type="entry name" value="APH"/>
    <property type="match status" value="1"/>
</dbReference>
<dbReference type="InterPro" id="IPR051678">
    <property type="entry name" value="AGP_Transferase"/>
</dbReference>
<evidence type="ECO:0000259" key="2">
    <source>
        <dbReference type="Pfam" id="PF01636"/>
    </source>
</evidence>
<accession>A0A1G8G460</accession>
<dbReference type="Gene3D" id="3.90.1200.10">
    <property type="match status" value="1"/>
</dbReference>
<dbReference type="RefSeq" id="WP_090688860.1">
    <property type="nucleotide sequence ID" value="NZ_CADERL010000010.1"/>
</dbReference>
<dbReference type="GO" id="GO:0016740">
    <property type="term" value="F:transferase activity"/>
    <property type="evidence" value="ECO:0007669"/>
    <property type="project" value="UniProtKB-KW"/>
</dbReference>
<dbReference type="PANTHER" id="PTHR21310">
    <property type="entry name" value="AMINOGLYCOSIDE PHOSPHOTRANSFERASE-RELATED-RELATED"/>
    <property type="match status" value="1"/>
</dbReference>
<keyword evidence="3" id="KW-0808">Transferase</keyword>
<evidence type="ECO:0000256" key="1">
    <source>
        <dbReference type="SAM" id="MobiDB-lite"/>
    </source>
</evidence>
<dbReference type="OrthoDB" id="9797603at2"/>
<evidence type="ECO:0000313" key="4">
    <source>
        <dbReference type="Proteomes" id="UP000199706"/>
    </source>
</evidence>
<proteinExistence type="predicted"/>
<sequence length="330" mass="35458">MPDKRDRTGAPDAQQETPPAAVAVPPEIGDDEVAALTQTTLHSTARLISRQTLTQSGNAVFRVQLADGRNVAVRMNRRDGAFGFTRHNLDVLRTLGLPVPQVLASGAVPQGGGFIILEWVPGHDLQHELAQMSEAQMTLLAQTVTDYQRRVASLPQSNGFGWAPIGRHATSARWTDLFGAPSNEVPADDAPALDHIRARLRAVRRAVEPYFAALQPTCFLDDLTIKNVLVEHGVLCGIIDLDFVCYGDPLMAIGTTLAHIAADVGHAGEFYGEELIRCAAPSPDALRAIHFYNALWTTGFLSAAEAAGHVARAKELLPLADSALRLAEAS</sequence>
<name>A0A1G8G460_9BURK</name>
<dbReference type="AlphaFoldDB" id="A0A1G8G460"/>
<dbReference type="Proteomes" id="UP000199706">
    <property type="component" value="Unassembled WGS sequence"/>
</dbReference>
<evidence type="ECO:0000313" key="3">
    <source>
        <dbReference type="EMBL" id="SDH89046.1"/>
    </source>
</evidence>
<organism evidence="3 4">
    <name type="scientific">Paraburkholderia phenazinium</name>
    <dbReference type="NCBI Taxonomy" id="60549"/>
    <lineage>
        <taxon>Bacteria</taxon>
        <taxon>Pseudomonadati</taxon>
        <taxon>Pseudomonadota</taxon>
        <taxon>Betaproteobacteria</taxon>
        <taxon>Burkholderiales</taxon>
        <taxon>Burkholderiaceae</taxon>
        <taxon>Paraburkholderia</taxon>
    </lineage>
</organism>
<feature type="domain" description="Aminoglycoside phosphotransferase" evidence="2">
    <location>
        <begin position="57"/>
        <end position="262"/>
    </location>
</feature>
<dbReference type="SUPFAM" id="SSF56112">
    <property type="entry name" value="Protein kinase-like (PK-like)"/>
    <property type="match status" value="1"/>
</dbReference>
<reference evidence="3 4" key="1">
    <citation type="submission" date="2016-10" db="EMBL/GenBank/DDBJ databases">
        <authorList>
            <person name="de Groot N.N."/>
        </authorList>
    </citation>
    <scope>NUCLEOTIDE SEQUENCE [LARGE SCALE GENOMIC DNA]</scope>
    <source>
        <strain evidence="3 4">LMG 2247</strain>
    </source>
</reference>